<evidence type="ECO:0000259" key="8">
    <source>
        <dbReference type="PROSITE" id="PS50126"/>
    </source>
</evidence>
<dbReference type="FunFam" id="3.30.1490.120:FF:000001">
    <property type="entry name" value="DNA-directed RNA polymerase II subunit RPB7"/>
    <property type="match status" value="1"/>
</dbReference>
<evidence type="ECO:0000256" key="4">
    <source>
        <dbReference type="ARBA" id="ARBA00022478"/>
    </source>
</evidence>
<dbReference type="CDD" id="cd04462">
    <property type="entry name" value="S1_RNAPII_Rpb7"/>
    <property type="match status" value="1"/>
</dbReference>
<dbReference type="GO" id="GO:0003697">
    <property type="term" value="F:single-stranded DNA binding"/>
    <property type="evidence" value="ECO:0007669"/>
    <property type="project" value="TreeGrafter"/>
</dbReference>
<dbReference type="SUPFAM" id="SSF50249">
    <property type="entry name" value="Nucleic acid-binding proteins"/>
    <property type="match status" value="1"/>
</dbReference>
<dbReference type="Pfam" id="PF00575">
    <property type="entry name" value="S1"/>
    <property type="match status" value="1"/>
</dbReference>
<comment type="subcellular location">
    <subcellularLocation>
        <location evidence="1">Nucleus</location>
    </subcellularLocation>
</comment>
<dbReference type="PANTHER" id="PTHR12709:SF4">
    <property type="entry name" value="DNA-DIRECTED RNA POLYMERASE II SUBUNIT RPB7"/>
    <property type="match status" value="1"/>
</dbReference>
<evidence type="ECO:0000256" key="3">
    <source>
        <dbReference type="ARBA" id="ARBA00015928"/>
    </source>
</evidence>
<evidence type="ECO:0000256" key="6">
    <source>
        <dbReference type="ARBA" id="ARBA00023242"/>
    </source>
</evidence>
<dbReference type="PANTHER" id="PTHR12709">
    <property type="entry name" value="DNA-DIRECTED RNA POLYMERASE II, III"/>
    <property type="match status" value="1"/>
</dbReference>
<dbReference type="FunCoup" id="E4X747">
    <property type="interactions" value="494"/>
</dbReference>
<dbReference type="InterPro" id="IPR036898">
    <property type="entry name" value="RNA_pol_Rpb7-like_N_sf"/>
</dbReference>
<dbReference type="InterPro" id="IPR012340">
    <property type="entry name" value="NA-bd_OB-fold"/>
</dbReference>
<dbReference type="GO" id="GO:0003727">
    <property type="term" value="F:single-stranded RNA binding"/>
    <property type="evidence" value="ECO:0007669"/>
    <property type="project" value="TreeGrafter"/>
</dbReference>
<dbReference type="FunFam" id="2.40.50.140:FF:000043">
    <property type="entry name" value="DNA-directed RNA polymerase II subunit RPB7"/>
    <property type="match status" value="1"/>
</dbReference>
<dbReference type="InParanoid" id="E4X747"/>
<dbReference type="SUPFAM" id="SSF88798">
    <property type="entry name" value="N-terminal, heterodimerisation domain of RBP7 (RpoE)"/>
    <property type="match status" value="1"/>
</dbReference>
<dbReference type="PROSITE" id="PS50126">
    <property type="entry name" value="S1"/>
    <property type="match status" value="1"/>
</dbReference>
<reference evidence="9" key="1">
    <citation type="journal article" date="2010" name="Science">
        <title>Plasticity of animal genome architecture unmasked by rapid evolution of a pelagic tunicate.</title>
        <authorList>
            <person name="Denoeud F."/>
            <person name="Henriet S."/>
            <person name="Mungpakdee S."/>
            <person name="Aury J.M."/>
            <person name="Da Silva C."/>
            <person name="Brinkmann H."/>
            <person name="Mikhaleva J."/>
            <person name="Olsen L.C."/>
            <person name="Jubin C."/>
            <person name="Canestro C."/>
            <person name="Bouquet J.M."/>
            <person name="Danks G."/>
            <person name="Poulain J."/>
            <person name="Campsteijn C."/>
            <person name="Adamski M."/>
            <person name="Cross I."/>
            <person name="Yadetie F."/>
            <person name="Muffato M."/>
            <person name="Louis A."/>
            <person name="Butcher S."/>
            <person name="Tsagkogeorga G."/>
            <person name="Konrad A."/>
            <person name="Singh S."/>
            <person name="Jensen M.F."/>
            <person name="Cong E.H."/>
            <person name="Eikeseth-Otteraa H."/>
            <person name="Noel B."/>
            <person name="Anthouard V."/>
            <person name="Porcel B.M."/>
            <person name="Kachouri-Lafond R."/>
            <person name="Nishino A."/>
            <person name="Ugolini M."/>
            <person name="Chourrout P."/>
            <person name="Nishida H."/>
            <person name="Aasland R."/>
            <person name="Huzurbazar S."/>
            <person name="Westhof E."/>
            <person name="Delsuc F."/>
            <person name="Lehrach H."/>
            <person name="Reinhardt R."/>
            <person name="Weissenbach J."/>
            <person name="Roy S.W."/>
            <person name="Artiguenave F."/>
            <person name="Postlethwait J.H."/>
            <person name="Manak J.R."/>
            <person name="Thompson E.M."/>
            <person name="Jaillon O."/>
            <person name="Du Pasquier L."/>
            <person name="Boudinot P."/>
            <person name="Liberles D.A."/>
            <person name="Volff J.N."/>
            <person name="Philippe H."/>
            <person name="Lenhard B."/>
            <person name="Roest Crollius H."/>
            <person name="Wincker P."/>
            <person name="Chourrout D."/>
        </authorList>
    </citation>
    <scope>NUCLEOTIDE SEQUENCE [LARGE SCALE GENOMIC DNA]</scope>
</reference>
<evidence type="ECO:0000256" key="2">
    <source>
        <dbReference type="ARBA" id="ARBA00009307"/>
    </source>
</evidence>
<evidence type="ECO:0000313" key="9">
    <source>
        <dbReference type="EMBL" id="CBY07950.1"/>
    </source>
</evidence>
<dbReference type="GO" id="GO:0006367">
    <property type="term" value="P:transcription initiation at RNA polymerase II promoter"/>
    <property type="evidence" value="ECO:0007669"/>
    <property type="project" value="TreeGrafter"/>
</dbReference>
<dbReference type="GO" id="GO:0005665">
    <property type="term" value="C:RNA polymerase II, core complex"/>
    <property type="evidence" value="ECO:0007669"/>
    <property type="project" value="TreeGrafter"/>
</dbReference>
<dbReference type="Gene3D" id="3.30.1490.120">
    <property type="entry name" value="RNA polymerase Rpb7-like, N-terminal domain"/>
    <property type="match status" value="1"/>
</dbReference>
<dbReference type="CDD" id="cd04329">
    <property type="entry name" value="RNAP_II_Rpb7_N"/>
    <property type="match status" value="1"/>
</dbReference>
<dbReference type="EMBL" id="FN653027">
    <property type="protein sequence ID" value="CBY07950.1"/>
    <property type="molecule type" value="Genomic_DNA"/>
</dbReference>
<dbReference type="GO" id="GO:0000932">
    <property type="term" value="C:P-body"/>
    <property type="evidence" value="ECO:0007669"/>
    <property type="project" value="TreeGrafter"/>
</dbReference>
<dbReference type="InterPro" id="IPR045113">
    <property type="entry name" value="Rpb7-like"/>
</dbReference>
<dbReference type="GO" id="GO:0045948">
    <property type="term" value="P:positive regulation of translational initiation"/>
    <property type="evidence" value="ECO:0007669"/>
    <property type="project" value="TreeGrafter"/>
</dbReference>
<keyword evidence="6" id="KW-0539">Nucleus</keyword>
<dbReference type="GO" id="GO:0031369">
    <property type="term" value="F:translation initiation factor binding"/>
    <property type="evidence" value="ECO:0007669"/>
    <property type="project" value="TreeGrafter"/>
</dbReference>
<protein>
    <recommendedName>
        <fullName evidence="3">DNA-directed RNA polymerase II subunit RPB7</fullName>
    </recommendedName>
    <alternativeName>
        <fullName evidence="7">DNA-directed RNA polymerase II subunit rpb7</fullName>
    </alternativeName>
</protein>
<dbReference type="Proteomes" id="UP000001307">
    <property type="component" value="Unassembled WGS sequence"/>
</dbReference>
<name>E4X747_OIKDI</name>
<dbReference type="OrthoDB" id="1162399at2759"/>
<evidence type="ECO:0000256" key="1">
    <source>
        <dbReference type="ARBA" id="ARBA00004123"/>
    </source>
</evidence>
<keyword evidence="4" id="KW-0240">DNA-directed RNA polymerase</keyword>
<evidence type="ECO:0000256" key="5">
    <source>
        <dbReference type="ARBA" id="ARBA00023163"/>
    </source>
</evidence>
<keyword evidence="5" id="KW-0804">Transcription</keyword>
<gene>
    <name evidence="9" type="ORF">GSOID_T00003313001</name>
</gene>
<feature type="domain" description="S1 motif" evidence="8">
    <location>
        <begin position="82"/>
        <end position="163"/>
    </location>
</feature>
<evidence type="ECO:0000256" key="7">
    <source>
        <dbReference type="ARBA" id="ARBA00073912"/>
    </source>
</evidence>
<dbReference type="Pfam" id="PF03876">
    <property type="entry name" value="SHS2_Rpb7-N"/>
    <property type="match status" value="1"/>
</dbReference>
<evidence type="ECO:0000313" key="10">
    <source>
        <dbReference type="Proteomes" id="UP000001307"/>
    </source>
</evidence>
<dbReference type="Gene3D" id="2.40.50.140">
    <property type="entry name" value="Nucleic acid-binding proteins"/>
    <property type="match status" value="1"/>
</dbReference>
<sequence>MFYHINLEHELLIHPMYFGENLTDTIRQKLYSEVEGSCTGEHGFVIGVTNIHSIGDGDILAGRGFCLFPIKYAAIVFRPFKGEVVDGVVTQVNKVGLMVDVGPMACFISKHSIPSDMEFDPDSNPPCYKTKDEDTAIKQDDEIRLKIVGTRVDVNEIFSIGSLMDDYLGRVD</sequence>
<dbReference type="SMART" id="SM00316">
    <property type="entry name" value="S1"/>
    <property type="match status" value="1"/>
</dbReference>
<organism evidence="9">
    <name type="scientific">Oikopleura dioica</name>
    <name type="common">Tunicate</name>
    <dbReference type="NCBI Taxonomy" id="34765"/>
    <lineage>
        <taxon>Eukaryota</taxon>
        <taxon>Metazoa</taxon>
        <taxon>Chordata</taxon>
        <taxon>Tunicata</taxon>
        <taxon>Appendicularia</taxon>
        <taxon>Copelata</taxon>
        <taxon>Oikopleuridae</taxon>
        <taxon>Oikopleura</taxon>
    </lineage>
</organism>
<accession>E4X747</accession>
<dbReference type="InterPro" id="IPR005576">
    <property type="entry name" value="Rpb7-like_N"/>
</dbReference>
<proteinExistence type="inferred from homology"/>
<keyword evidence="10" id="KW-1185">Reference proteome</keyword>
<dbReference type="AlphaFoldDB" id="E4X747"/>
<comment type="similarity">
    <text evidence="2">Belongs to the eukaryotic RPB7/RPC8 RNA polymerase subunit family.</text>
</comment>
<dbReference type="InterPro" id="IPR003029">
    <property type="entry name" value="S1_domain"/>
</dbReference>
<dbReference type="GO" id="GO:0060213">
    <property type="term" value="P:positive regulation of nuclear-transcribed mRNA poly(A) tail shortening"/>
    <property type="evidence" value="ECO:0007669"/>
    <property type="project" value="TreeGrafter"/>
</dbReference>